<keyword evidence="4" id="KW-1185">Reference proteome</keyword>
<proteinExistence type="predicted"/>
<dbReference type="InterPro" id="IPR000225">
    <property type="entry name" value="Armadillo"/>
</dbReference>
<protein>
    <recommendedName>
        <fullName evidence="6">Armadillo repeat-containing protein gudu</fullName>
    </recommendedName>
</protein>
<dbReference type="AlphaFoldDB" id="A0AAN8SER0"/>
<dbReference type="PANTHER" id="PTHR46241:SF1">
    <property type="entry name" value="OUTER DYNEIN ARM-DOCKING COMPLEX SUBUNIT 2"/>
    <property type="match status" value="1"/>
</dbReference>
<feature type="repeat" description="ARM" evidence="1">
    <location>
        <begin position="141"/>
        <end position="183"/>
    </location>
</feature>
<dbReference type="EMBL" id="JAWJWE010000002">
    <property type="protein sequence ID" value="KAK6643732.1"/>
    <property type="molecule type" value="Genomic_DNA"/>
</dbReference>
<evidence type="ECO:0000313" key="3">
    <source>
        <dbReference type="EMBL" id="KAK6643732.1"/>
    </source>
</evidence>
<dbReference type="Proteomes" id="UP001372834">
    <property type="component" value="Unassembled WGS sequence"/>
</dbReference>
<sequence length="661" mass="72886">MADLERSSVERAVYGPRIVIVNELEESSEESRMFTSEEDEACFAEEQTRLADVPSEYWHIQKLVKYMKAGNQTATIVSLACLKDHDLTTEVNQSAIKDIGGLEVLTNLLETDDLKCKLGALYILKEITTTYDVRKTFTDLGGVPLLLDILTDQARDLQILASETLANVARIRKARMIVRKSGGLPKIVDLLDVNQTALTTPWSQLSFDDRELVQVAKGAAKALWSLSKSKRNREAMRKAGIVRLLARLLKSCHSDVIVPIMGTIQQCANETSYQLAIQTEGMIGQLVMHLTAESVELKTHCASAIFKCAEDETTRHLVRQHGGLDPLIALAKDYDLRSNKHLLAAVTGAIWKCAISHENIKRLDELFAVRILVQLLENENEEVLINVVGGLAECCKTANNREALRKAGGIPSLIQLLNWTNQPLLENVAKVLGECANDPDSMEMIEDLDGVRLVWSLLKNPSPRVQANAAWALRPMIQNAKDSGEMVRSFVGALELIVSLLKSKDNNVLACVCAAIAKVAEDKENLAVITDHGVVPMLCQLVHTTDNRLREHLASAIASCCGWGNNAFEFGRLGTIHPLVNYMGGSDRTVHRTTARALHMLSTDPYNCITLHQTGVVGYLLETIGSRDEELQASSAGCLSNIRRLALSAEKFKLAYDKCVD</sequence>
<dbReference type="SUPFAM" id="SSF48371">
    <property type="entry name" value="ARM repeat"/>
    <property type="match status" value="1"/>
</dbReference>
<dbReference type="Proteomes" id="UP001359485">
    <property type="component" value="Unassembled WGS sequence"/>
</dbReference>
<dbReference type="EMBL" id="JAWJWF010000052">
    <property type="protein sequence ID" value="KAK6617155.1"/>
    <property type="molecule type" value="Genomic_DNA"/>
</dbReference>
<dbReference type="SMART" id="SM00185">
    <property type="entry name" value="ARM"/>
    <property type="match status" value="12"/>
</dbReference>
<reference evidence="3 5" key="1">
    <citation type="submission" date="2023-10" db="EMBL/GenBank/DDBJ databases">
        <title>Genomes of two closely related lineages of the louse Polyplax serrata with different host specificities.</title>
        <authorList>
            <person name="Martinu J."/>
            <person name="Tarabai H."/>
            <person name="Stefka J."/>
            <person name="Hypsa V."/>
        </authorList>
    </citation>
    <scope>NUCLEOTIDE SEQUENCE [LARGE SCALE GENOMIC DNA]</scope>
    <source>
        <strain evidence="2">98ZLc_SE</strain>
        <strain evidence="3">HR10_N</strain>
    </source>
</reference>
<feature type="repeat" description="ARM" evidence="1">
    <location>
        <begin position="492"/>
        <end position="534"/>
    </location>
</feature>
<dbReference type="InterPro" id="IPR011989">
    <property type="entry name" value="ARM-like"/>
</dbReference>
<dbReference type="PANTHER" id="PTHR46241">
    <property type="entry name" value="ARMADILLO REPEAT-CONTAINING PROTEIN 4 ARMC4"/>
    <property type="match status" value="1"/>
</dbReference>
<dbReference type="PROSITE" id="PS50176">
    <property type="entry name" value="ARM_REPEAT"/>
    <property type="match status" value="4"/>
</dbReference>
<evidence type="ECO:0000313" key="2">
    <source>
        <dbReference type="EMBL" id="KAK6617155.1"/>
    </source>
</evidence>
<feature type="repeat" description="ARM" evidence="1">
    <location>
        <begin position="182"/>
        <end position="241"/>
    </location>
</feature>
<dbReference type="Gene3D" id="1.25.10.10">
    <property type="entry name" value="Leucine-rich Repeat Variant"/>
    <property type="match status" value="3"/>
</dbReference>
<evidence type="ECO:0008006" key="6">
    <source>
        <dbReference type="Google" id="ProtNLM"/>
    </source>
</evidence>
<accession>A0AAN8SER0</accession>
<gene>
    <name evidence="3" type="ORF">RUM43_005242</name>
    <name evidence="2" type="ORF">RUM44_005486</name>
</gene>
<evidence type="ECO:0000256" key="1">
    <source>
        <dbReference type="PROSITE-ProRule" id="PRU00259"/>
    </source>
</evidence>
<feature type="repeat" description="ARM" evidence="1">
    <location>
        <begin position="408"/>
        <end position="450"/>
    </location>
</feature>
<evidence type="ECO:0000313" key="4">
    <source>
        <dbReference type="Proteomes" id="UP001359485"/>
    </source>
</evidence>
<comment type="caution">
    <text evidence="3">The sequence shown here is derived from an EMBL/GenBank/DDBJ whole genome shotgun (WGS) entry which is preliminary data.</text>
</comment>
<evidence type="ECO:0000313" key="5">
    <source>
        <dbReference type="Proteomes" id="UP001372834"/>
    </source>
</evidence>
<dbReference type="Pfam" id="PF13646">
    <property type="entry name" value="HEAT_2"/>
    <property type="match status" value="1"/>
</dbReference>
<name>A0AAN8SER0_POLSC</name>
<dbReference type="InterPro" id="IPR016024">
    <property type="entry name" value="ARM-type_fold"/>
</dbReference>
<organism evidence="3 5">
    <name type="scientific">Polyplax serrata</name>
    <name type="common">Common mouse louse</name>
    <dbReference type="NCBI Taxonomy" id="468196"/>
    <lineage>
        <taxon>Eukaryota</taxon>
        <taxon>Metazoa</taxon>
        <taxon>Ecdysozoa</taxon>
        <taxon>Arthropoda</taxon>
        <taxon>Hexapoda</taxon>
        <taxon>Insecta</taxon>
        <taxon>Pterygota</taxon>
        <taxon>Neoptera</taxon>
        <taxon>Paraneoptera</taxon>
        <taxon>Psocodea</taxon>
        <taxon>Troctomorpha</taxon>
        <taxon>Phthiraptera</taxon>
        <taxon>Anoplura</taxon>
        <taxon>Polyplacidae</taxon>
        <taxon>Polyplax</taxon>
    </lineage>
</organism>